<dbReference type="Proteomes" id="UP001499967">
    <property type="component" value="Unassembled WGS sequence"/>
</dbReference>
<dbReference type="Pfam" id="PF09084">
    <property type="entry name" value="NMT1"/>
    <property type="match status" value="1"/>
</dbReference>
<reference evidence="3 4" key="1">
    <citation type="journal article" date="2019" name="Int. J. Syst. Evol. Microbiol.">
        <title>The Global Catalogue of Microorganisms (GCM) 10K type strain sequencing project: providing services to taxonomists for standard genome sequencing and annotation.</title>
        <authorList>
            <consortium name="The Broad Institute Genomics Platform"/>
            <consortium name="The Broad Institute Genome Sequencing Center for Infectious Disease"/>
            <person name="Wu L."/>
            <person name="Ma J."/>
        </authorList>
    </citation>
    <scope>NUCLEOTIDE SEQUENCE [LARGE SCALE GENOMIC DNA]</scope>
    <source>
        <strain evidence="3 4">JCM 11117</strain>
    </source>
</reference>
<sequence>MSGRLTRRSLLLSTLFAAAGTGLAACAGGAAAGPTLAPDAALPTSVPPGTVLRIASNQRVQDLALELSGLLDDLPFTVAEWVNLGAGPDIINAFRAESLDVGLNAGIPPIQAHYQGFDAKIVGVRHTREPKYLLATRPGSPIGDVADFRGARLAFSQGQAQGVVLLRALQQAGIHPDEVQLVPLASTQFLTALQSGQVDVAPLGLAQVPKYLQQYGGDGARALRTDVVDLLTVLWAPDQVLRDPAKAAAIAAFVPLWAASTTWTWENPEPWAQAYYVDTQNLTLEAAREIIALGDKPYFPPSWDEAIAWEQETADLLAQGGFVDPFDVTGLFDRRFEPLAAAAVSDEYRK</sequence>
<dbReference type="PROSITE" id="PS51257">
    <property type="entry name" value="PROKAR_LIPOPROTEIN"/>
    <property type="match status" value="1"/>
</dbReference>
<name>A0ABN1Q2I8_9PSEU</name>
<organism evidence="3 4">
    <name type="scientific">Pseudonocardia zijingensis</name>
    <dbReference type="NCBI Taxonomy" id="153376"/>
    <lineage>
        <taxon>Bacteria</taxon>
        <taxon>Bacillati</taxon>
        <taxon>Actinomycetota</taxon>
        <taxon>Actinomycetes</taxon>
        <taxon>Pseudonocardiales</taxon>
        <taxon>Pseudonocardiaceae</taxon>
        <taxon>Pseudonocardia</taxon>
    </lineage>
</organism>
<feature type="signal peptide" evidence="1">
    <location>
        <begin position="1"/>
        <end position="24"/>
    </location>
</feature>
<feature type="chain" id="PRO_5047158964" description="SsuA/THI5-like domain-containing protein" evidence="1">
    <location>
        <begin position="25"/>
        <end position="350"/>
    </location>
</feature>
<gene>
    <name evidence="3" type="ORF">GCM10009559_29470</name>
</gene>
<feature type="domain" description="SsuA/THI5-like" evidence="2">
    <location>
        <begin position="89"/>
        <end position="211"/>
    </location>
</feature>
<proteinExistence type="predicted"/>
<dbReference type="PANTHER" id="PTHR30024">
    <property type="entry name" value="ALIPHATIC SULFONATES-BINDING PROTEIN-RELATED"/>
    <property type="match status" value="1"/>
</dbReference>
<dbReference type="Gene3D" id="3.40.190.10">
    <property type="entry name" value="Periplasmic binding protein-like II"/>
    <property type="match status" value="2"/>
</dbReference>
<evidence type="ECO:0000313" key="4">
    <source>
        <dbReference type="Proteomes" id="UP001499967"/>
    </source>
</evidence>
<dbReference type="InterPro" id="IPR006311">
    <property type="entry name" value="TAT_signal"/>
</dbReference>
<comment type="caution">
    <text evidence="3">The sequence shown here is derived from an EMBL/GenBank/DDBJ whole genome shotgun (WGS) entry which is preliminary data.</text>
</comment>
<evidence type="ECO:0000256" key="1">
    <source>
        <dbReference type="SAM" id="SignalP"/>
    </source>
</evidence>
<accession>A0ABN1Q2I8</accession>
<dbReference type="SUPFAM" id="SSF53850">
    <property type="entry name" value="Periplasmic binding protein-like II"/>
    <property type="match status" value="1"/>
</dbReference>
<keyword evidence="1" id="KW-0732">Signal</keyword>
<dbReference type="PROSITE" id="PS51318">
    <property type="entry name" value="TAT"/>
    <property type="match status" value="1"/>
</dbReference>
<keyword evidence="4" id="KW-1185">Reference proteome</keyword>
<protein>
    <recommendedName>
        <fullName evidence="2">SsuA/THI5-like domain-containing protein</fullName>
    </recommendedName>
</protein>
<dbReference type="EMBL" id="BAAAHP010000078">
    <property type="protein sequence ID" value="GAA0936790.1"/>
    <property type="molecule type" value="Genomic_DNA"/>
</dbReference>
<dbReference type="InterPro" id="IPR015168">
    <property type="entry name" value="SsuA/THI5"/>
</dbReference>
<dbReference type="PANTHER" id="PTHR30024:SF48">
    <property type="entry name" value="ABC TRANSPORTER SUBSTRATE-BINDING PROTEIN"/>
    <property type="match status" value="1"/>
</dbReference>
<evidence type="ECO:0000313" key="3">
    <source>
        <dbReference type="EMBL" id="GAA0936790.1"/>
    </source>
</evidence>
<evidence type="ECO:0000259" key="2">
    <source>
        <dbReference type="Pfam" id="PF09084"/>
    </source>
</evidence>
<dbReference type="RefSeq" id="WP_343941930.1">
    <property type="nucleotide sequence ID" value="NZ_BAAAHP010000078.1"/>
</dbReference>